<feature type="domain" description="PCI" evidence="9">
    <location>
        <begin position="256"/>
        <end position="425"/>
    </location>
</feature>
<dbReference type="KEGG" id="wse:WALSEDRAFT_33140"/>
<dbReference type="HOGENOM" id="CLU_028981_0_1_1"/>
<dbReference type="SMART" id="SM00088">
    <property type="entry name" value="PINT"/>
    <property type="match status" value="1"/>
</dbReference>
<name>I4Y9Q7_WALMC</name>
<protein>
    <recommendedName>
        <fullName evidence="4">COP9 signalosome complex subunit 2</fullName>
    </recommendedName>
</protein>
<evidence type="ECO:0000256" key="4">
    <source>
        <dbReference type="ARBA" id="ARBA00014879"/>
    </source>
</evidence>
<dbReference type="OMA" id="SEENWKD"/>
<dbReference type="PANTHER" id="PTHR10678">
    <property type="entry name" value="26S PROTEASOME NON-ATPASE REGULATORY SUBUNIT 11/COP9 SIGNALOSOME COMPLEX SUBUNIT 2"/>
    <property type="match status" value="1"/>
</dbReference>
<dbReference type="SUPFAM" id="SSF46785">
    <property type="entry name" value="Winged helix' DNA-binding domain"/>
    <property type="match status" value="1"/>
</dbReference>
<evidence type="ECO:0000256" key="5">
    <source>
        <dbReference type="ARBA" id="ARBA00022490"/>
    </source>
</evidence>
<keyword evidence="5" id="KW-0963">Cytoplasm</keyword>
<dbReference type="eggNOG" id="KOG1464">
    <property type="taxonomic scope" value="Eukaryota"/>
</dbReference>
<comment type="subcellular location">
    <subcellularLocation>
        <location evidence="2">Cytoplasm</location>
    </subcellularLocation>
    <subcellularLocation>
        <location evidence="1">Nucleus</location>
    </subcellularLocation>
</comment>
<dbReference type="PROSITE" id="PS50250">
    <property type="entry name" value="PCI"/>
    <property type="match status" value="1"/>
</dbReference>
<dbReference type="EMBL" id="JH668237">
    <property type="protein sequence ID" value="EIM20699.1"/>
    <property type="molecule type" value="Genomic_DNA"/>
</dbReference>
<evidence type="ECO:0000256" key="3">
    <source>
        <dbReference type="ARBA" id="ARBA00009318"/>
    </source>
</evidence>
<reference evidence="10 11" key="1">
    <citation type="journal article" date="2012" name="Fungal Genet. Biol.">
        <title>The genome of the xerotolerant mold Wallemia sebi reveals adaptations to osmotic stress and suggests cryptic sexual reproduction.</title>
        <authorList>
            <person name="Padamsee M."/>
            <person name="Kumar T.K.A."/>
            <person name="Riley R."/>
            <person name="Binder M."/>
            <person name="Boyd A."/>
            <person name="Calvo A.M."/>
            <person name="Furukawa K."/>
            <person name="Hesse C."/>
            <person name="Hohmann S."/>
            <person name="James T.Y."/>
            <person name="LaButti K."/>
            <person name="Lapidus A."/>
            <person name="Lindquist E."/>
            <person name="Lucas S."/>
            <person name="Miller K."/>
            <person name="Shantappa S."/>
            <person name="Grigoriev I.V."/>
            <person name="Hibbett D.S."/>
            <person name="McLaughlin D.J."/>
            <person name="Spatafora J.W."/>
            <person name="Aime M.C."/>
        </authorList>
    </citation>
    <scope>NUCLEOTIDE SEQUENCE [LARGE SCALE GENOMIC DNA]</scope>
    <source>
        <strain evidence="11">ATCC MYA-4683 / CBS 633.66</strain>
    </source>
</reference>
<dbReference type="Gene3D" id="1.25.40.570">
    <property type="match status" value="1"/>
</dbReference>
<dbReference type="GeneID" id="18471624"/>
<evidence type="ECO:0000256" key="8">
    <source>
        <dbReference type="SAM" id="MobiDB-lite"/>
    </source>
</evidence>
<proteinExistence type="inferred from homology"/>
<dbReference type="FunCoup" id="I4Y9Q7">
    <property type="interactions" value="518"/>
</dbReference>
<dbReference type="FunFam" id="1.25.40.570:FF:000006">
    <property type="entry name" value="COP9 signalosome complex subunit 2"/>
    <property type="match status" value="1"/>
</dbReference>
<keyword evidence="6" id="KW-0736">Signalosome</keyword>
<dbReference type="STRING" id="671144.I4Y9Q7"/>
<keyword evidence="7" id="KW-0539">Nucleus</keyword>
<dbReference type="InterPro" id="IPR050871">
    <property type="entry name" value="26S_Proteasome/COP9_Components"/>
</dbReference>
<keyword evidence="11" id="KW-1185">Reference proteome</keyword>
<dbReference type="SMART" id="SM00753">
    <property type="entry name" value="PAM"/>
    <property type="match status" value="1"/>
</dbReference>
<evidence type="ECO:0000313" key="11">
    <source>
        <dbReference type="Proteomes" id="UP000005242"/>
    </source>
</evidence>
<gene>
    <name evidence="10" type="ORF">WALSEDRAFT_33140</name>
</gene>
<evidence type="ECO:0000256" key="7">
    <source>
        <dbReference type="ARBA" id="ARBA00023242"/>
    </source>
</evidence>
<organism evidence="10 11">
    <name type="scientific">Wallemia mellicola (strain ATCC MYA-4683 / CBS 633.66)</name>
    <name type="common">Wallemia sebi (CBS 633.66)</name>
    <dbReference type="NCBI Taxonomy" id="671144"/>
    <lineage>
        <taxon>Eukaryota</taxon>
        <taxon>Fungi</taxon>
        <taxon>Dikarya</taxon>
        <taxon>Basidiomycota</taxon>
        <taxon>Wallemiomycotina</taxon>
        <taxon>Wallemiomycetes</taxon>
        <taxon>Wallemiales</taxon>
        <taxon>Wallemiaceae</taxon>
        <taxon>Wallemia</taxon>
    </lineage>
</organism>
<dbReference type="Proteomes" id="UP000005242">
    <property type="component" value="Unassembled WGS sequence"/>
</dbReference>
<evidence type="ECO:0000256" key="2">
    <source>
        <dbReference type="ARBA" id="ARBA00004496"/>
    </source>
</evidence>
<dbReference type="InterPro" id="IPR036390">
    <property type="entry name" value="WH_DNA-bd_sf"/>
</dbReference>
<dbReference type="GO" id="GO:0008180">
    <property type="term" value="C:COP9 signalosome"/>
    <property type="evidence" value="ECO:0007669"/>
    <property type="project" value="UniProtKB-KW"/>
</dbReference>
<dbReference type="InterPro" id="IPR000717">
    <property type="entry name" value="PCI_dom"/>
</dbReference>
<evidence type="ECO:0000313" key="10">
    <source>
        <dbReference type="EMBL" id="EIM20699.1"/>
    </source>
</evidence>
<dbReference type="Pfam" id="PF01399">
    <property type="entry name" value="PCI"/>
    <property type="match status" value="1"/>
</dbReference>
<evidence type="ECO:0000259" key="9">
    <source>
        <dbReference type="PROSITE" id="PS50250"/>
    </source>
</evidence>
<evidence type="ECO:0000256" key="6">
    <source>
        <dbReference type="ARBA" id="ARBA00022790"/>
    </source>
</evidence>
<dbReference type="AlphaFoldDB" id="I4Y9Q7"/>
<comment type="similarity">
    <text evidence="3">Belongs to the CSN2 family.</text>
</comment>
<dbReference type="RefSeq" id="XP_006959232.1">
    <property type="nucleotide sequence ID" value="XM_006959170.1"/>
</dbReference>
<evidence type="ECO:0000256" key="1">
    <source>
        <dbReference type="ARBA" id="ARBA00004123"/>
    </source>
</evidence>
<feature type="region of interest" description="Disordered" evidence="8">
    <location>
        <begin position="1"/>
        <end position="24"/>
    </location>
</feature>
<dbReference type="GO" id="GO:0005737">
    <property type="term" value="C:cytoplasm"/>
    <property type="evidence" value="ECO:0007669"/>
    <property type="project" value="UniProtKB-SubCell"/>
</dbReference>
<dbReference type="OrthoDB" id="194139at2759"/>
<dbReference type="InParanoid" id="I4Y9Q7"/>
<sequence length="478" mass="55708">MSDEEDFMMDEGDEDYDFDYEDDDEDVEQGEAGLENKYYLAKGKKEDNLDEAIVDFKYILDNEEEKGDWGFKALKQLTKLHFLRLRKFPEALEYYTQLLTYTKSAVTRNYSEKSINGILDYVSSDKATDQTVDLELMEKFYAVTMKTLAEMKNERLSVKTNLKLAKLWLDRREYARLTETLKELRSSCQSADGTDDQSKGSLLLEIFALEIQMYSHTNDTKKLREIYNQTSTVTSAISHPRVMGIIKECGGKMHMNEKSWEKAQTDFFESFRSYDEAGSMQRIQVLKYLVLAHMLMNSEIDPFDSQETKPYKENAEILPMTQLVSAYQHKEVHQAERIIAKNRKVIMEDPFICHFIDDVMRALRITYLVDLIKPYQRLELSYIAKQLNVTVAQVEDLLIELILDEKIKGTIDSVNQRLEINREPQLEKRRYEALTKWTNEMEKMHEMLVSKFSSISTNNNFGGPAGRLINPMMASQDV</sequence>
<accession>I4Y9Q7</accession>